<comment type="caution">
    <text evidence="14">The sequence shown here is derived from an EMBL/GenBank/DDBJ whole genome shotgun (WGS) entry which is preliminary data.</text>
</comment>
<comment type="function">
    <text evidence="11 12">Phosphorylation of dTMP to form dTDP in both de novo and salvage pathways of dTTP synthesis.</text>
</comment>
<dbReference type="GO" id="GO:0004798">
    <property type="term" value="F:dTMP kinase activity"/>
    <property type="evidence" value="ECO:0007669"/>
    <property type="project" value="UniProtKB-UniRule"/>
</dbReference>
<evidence type="ECO:0000256" key="12">
    <source>
        <dbReference type="HAMAP-Rule" id="MF_00165"/>
    </source>
</evidence>
<dbReference type="Pfam" id="PF02223">
    <property type="entry name" value="Thymidylate_kin"/>
    <property type="match status" value="1"/>
</dbReference>
<feature type="domain" description="Thymidylate kinase-like" evidence="13">
    <location>
        <begin position="16"/>
        <end position="202"/>
    </location>
</feature>
<dbReference type="PANTHER" id="PTHR10344">
    <property type="entry name" value="THYMIDYLATE KINASE"/>
    <property type="match status" value="1"/>
</dbReference>
<evidence type="ECO:0000256" key="1">
    <source>
        <dbReference type="ARBA" id="ARBA00009776"/>
    </source>
</evidence>
<evidence type="ECO:0000256" key="10">
    <source>
        <dbReference type="ARBA" id="ARBA00048743"/>
    </source>
</evidence>
<gene>
    <name evidence="12" type="primary">tmk</name>
    <name evidence="14" type="ORF">COW11_06000</name>
</gene>
<feature type="binding site" evidence="12">
    <location>
        <begin position="18"/>
        <end position="25"/>
    </location>
    <ligand>
        <name>ATP</name>
        <dbReference type="ChEBI" id="CHEBI:30616"/>
    </ligand>
</feature>
<dbReference type="SUPFAM" id="SSF52540">
    <property type="entry name" value="P-loop containing nucleoside triphosphate hydrolases"/>
    <property type="match status" value="1"/>
</dbReference>
<dbReference type="EMBL" id="PFGP01000134">
    <property type="protein sequence ID" value="PIW65928.1"/>
    <property type="molecule type" value="Genomic_DNA"/>
</dbReference>
<sequence>MALVIKMVKKGLFITFDGPEGCGKSTHSKLIVEYLKSKGLDIVYTREPGGTAIGESIRDVLLDCRNKGMSVMTEAFLYLAARAQIVNEVIAPALKKGKTVICDRFQDATVAYQGYAGGIDIKLLDELGKIAASGLKPDLSIFLDIDAVLGLKRAGGKDRMEKKSLLFHSKVRNGYLALAKKHLGRIKLIKVKGAVEETQQKIRKIIDQCLLNRF</sequence>
<dbReference type="GO" id="GO:0005829">
    <property type="term" value="C:cytosol"/>
    <property type="evidence" value="ECO:0007669"/>
    <property type="project" value="TreeGrafter"/>
</dbReference>
<dbReference type="InterPro" id="IPR018094">
    <property type="entry name" value="Thymidylate_kinase"/>
</dbReference>
<evidence type="ECO:0000256" key="4">
    <source>
        <dbReference type="ARBA" id="ARBA00022679"/>
    </source>
</evidence>
<dbReference type="FunFam" id="3.40.50.300:FF:000225">
    <property type="entry name" value="Thymidylate kinase"/>
    <property type="match status" value="1"/>
</dbReference>
<accession>A0A2J0LDI5</accession>
<evidence type="ECO:0000313" key="14">
    <source>
        <dbReference type="EMBL" id="PIW65928.1"/>
    </source>
</evidence>
<proteinExistence type="inferred from homology"/>
<evidence type="ECO:0000256" key="8">
    <source>
        <dbReference type="ARBA" id="ARBA00022840"/>
    </source>
</evidence>
<keyword evidence="4 12" id="KW-0808">Transferase</keyword>
<evidence type="ECO:0000256" key="3">
    <source>
        <dbReference type="ARBA" id="ARBA00017144"/>
    </source>
</evidence>
<keyword evidence="6 12" id="KW-0547">Nucleotide-binding</keyword>
<dbReference type="NCBIfam" id="TIGR00041">
    <property type="entry name" value="DTMP_kinase"/>
    <property type="match status" value="1"/>
</dbReference>
<dbReference type="GO" id="GO:0006233">
    <property type="term" value="P:dTDP biosynthetic process"/>
    <property type="evidence" value="ECO:0007669"/>
    <property type="project" value="InterPro"/>
</dbReference>
<keyword evidence="5 12" id="KW-0545">Nucleotide biosynthesis</keyword>
<dbReference type="Gene3D" id="3.40.50.300">
    <property type="entry name" value="P-loop containing nucleotide triphosphate hydrolases"/>
    <property type="match status" value="1"/>
</dbReference>
<reference evidence="14 15" key="1">
    <citation type="submission" date="2017-09" db="EMBL/GenBank/DDBJ databases">
        <title>Depth-based differentiation of microbial function through sediment-hosted aquifers and enrichment of novel symbionts in the deep terrestrial subsurface.</title>
        <authorList>
            <person name="Probst A.J."/>
            <person name="Ladd B."/>
            <person name="Jarett J.K."/>
            <person name="Geller-Mcgrath D.E."/>
            <person name="Sieber C.M."/>
            <person name="Emerson J.B."/>
            <person name="Anantharaman K."/>
            <person name="Thomas B.C."/>
            <person name="Malmstrom R."/>
            <person name="Stieglmeier M."/>
            <person name="Klingl A."/>
            <person name="Woyke T."/>
            <person name="Ryan C.M."/>
            <person name="Banfield J.F."/>
        </authorList>
    </citation>
    <scope>NUCLEOTIDE SEQUENCE [LARGE SCALE GENOMIC DNA]</scope>
    <source>
        <strain evidence="14">CG12_big_fil_rev_8_21_14_0_65_43_15</strain>
    </source>
</reference>
<dbReference type="GO" id="GO:0006235">
    <property type="term" value="P:dTTP biosynthetic process"/>
    <property type="evidence" value="ECO:0007669"/>
    <property type="project" value="UniProtKB-UniRule"/>
</dbReference>
<dbReference type="GO" id="GO:0005524">
    <property type="term" value="F:ATP binding"/>
    <property type="evidence" value="ECO:0007669"/>
    <property type="project" value="UniProtKB-UniRule"/>
</dbReference>
<dbReference type="Proteomes" id="UP000231267">
    <property type="component" value="Unassembled WGS sequence"/>
</dbReference>
<dbReference type="HAMAP" id="MF_00165">
    <property type="entry name" value="Thymidylate_kinase"/>
    <property type="match status" value="1"/>
</dbReference>
<keyword evidence="7 12" id="KW-0418">Kinase</keyword>
<protein>
    <recommendedName>
        <fullName evidence="3 12">Thymidylate kinase</fullName>
        <ecNumber evidence="2 12">2.7.4.9</ecNumber>
    </recommendedName>
    <alternativeName>
        <fullName evidence="9 12">dTMP kinase</fullName>
    </alternativeName>
</protein>
<dbReference type="CDD" id="cd01672">
    <property type="entry name" value="TMPK"/>
    <property type="match status" value="1"/>
</dbReference>
<name>A0A2J0LDI5_9BACT</name>
<keyword evidence="8 12" id="KW-0067">ATP-binding</keyword>
<evidence type="ECO:0000256" key="6">
    <source>
        <dbReference type="ARBA" id="ARBA00022741"/>
    </source>
</evidence>
<dbReference type="InterPro" id="IPR027417">
    <property type="entry name" value="P-loop_NTPase"/>
</dbReference>
<dbReference type="PANTHER" id="PTHR10344:SF4">
    <property type="entry name" value="UMP-CMP KINASE 2, MITOCHONDRIAL"/>
    <property type="match status" value="1"/>
</dbReference>
<dbReference type="GO" id="GO:0006227">
    <property type="term" value="P:dUDP biosynthetic process"/>
    <property type="evidence" value="ECO:0007669"/>
    <property type="project" value="TreeGrafter"/>
</dbReference>
<comment type="similarity">
    <text evidence="1 12">Belongs to the thymidylate kinase family.</text>
</comment>
<evidence type="ECO:0000256" key="2">
    <source>
        <dbReference type="ARBA" id="ARBA00012980"/>
    </source>
</evidence>
<dbReference type="InterPro" id="IPR039430">
    <property type="entry name" value="Thymidylate_kin-like_dom"/>
</dbReference>
<evidence type="ECO:0000259" key="13">
    <source>
        <dbReference type="Pfam" id="PF02223"/>
    </source>
</evidence>
<comment type="catalytic activity">
    <reaction evidence="10 12">
        <text>dTMP + ATP = dTDP + ADP</text>
        <dbReference type="Rhea" id="RHEA:13517"/>
        <dbReference type="ChEBI" id="CHEBI:30616"/>
        <dbReference type="ChEBI" id="CHEBI:58369"/>
        <dbReference type="ChEBI" id="CHEBI:63528"/>
        <dbReference type="ChEBI" id="CHEBI:456216"/>
        <dbReference type="EC" id="2.7.4.9"/>
    </reaction>
</comment>
<evidence type="ECO:0000256" key="7">
    <source>
        <dbReference type="ARBA" id="ARBA00022777"/>
    </source>
</evidence>
<evidence type="ECO:0000313" key="15">
    <source>
        <dbReference type="Proteomes" id="UP000231267"/>
    </source>
</evidence>
<evidence type="ECO:0000256" key="9">
    <source>
        <dbReference type="ARBA" id="ARBA00029962"/>
    </source>
</evidence>
<dbReference type="EC" id="2.7.4.9" evidence="2 12"/>
<organism evidence="14 15">
    <name type="scientific">Candidatus Taenaricola geysiri</name>
    <dbReference type="NCBI Taxonomy" id="1974752"/>
    <lineage>
        <taxon>Bacteria</taxon>
        <taxon>Pseudomonadati</taxon>
        <taxon>Candidatus Omnitrophota</taxon>
        <taxon>Candidatus Taenaricola</taxon>
    </lineage>
</organism>
<dbReference type="AlphaFoldDB" id="A0A2J0LDI5"/>
<evidence type="ECO:0000256" key="11">
    <source>
        <dbReference type="ARBA" id="ARBA00057735"/>
    </source>
</evidence>
<evidence type="ECO:0000256" key="5">
    <source>
        <dbReference type="ARBA" id="ARBA00022727"/>
    </source>
</evidence>